<gene>
    <name evidence="1" type="ORF">Mgra_00002074</name>
</gene>
<dbReference type="Proteomes" id="UP000605970">
    <property type="component" value="Unassembled WGS sequence"/>
</dbReference>
<dbReference type="EMBL" id="JABEBT010000012">
    <property type="protein sequence ID" value="KAF7638392.1"/>
    <property type="molecule type" value="Genomic_DNA"/>
</dbReference>
<accession>A0A8S9ZYK7</accession>
<dbReference type="GO" id="GO:0030041">
    <property type="term" value="P:actin filament polymerization"/>
    <property type="evidence" value="ECO:0007669"/>
    <property type="project" value="TreeGrafter"/>
</dbReference>
<dbReference type="SUPFAM" id="SSF81901">
    <property type="entry name" value="HCP-like"/>
    <property type="match status" value="1"/>
</dbReference>
<evidence type="ECO:0000313" key="2">
    <source>
        <dbReference type="Proteomes" id="UP000605970"/>
    </source>
</evidence>
<name>A0A8S9ZYK7_9BILA</name>
<dbReference type="InterPro" id="IPR052630">
    <property type="entry name" value="TTC17"/>
</dbReference>
<protein>
    <submittedName>
        <fullName evidence="1">TPR_REGION domain-containing protein</fullName>
    </submittedName>
</protein>
<dbReference type="OrthoDB" id="2115703at2759"/>
<reference evidence="1" key="1">
    <citation type="journal article" date="2020" name="Ecol. Evol.">
        <title>Genome structure and content of the rice root-knot nematode (Meloidogyne graminicola).</title>
        <authorList>
            <person name="Phan N.T."/>
            <person name="Danchin E.G.J."/>
            <person name="Klopp C."/>
            <person name="Perfus-Barbeoch L."/>
            <person name="Kozlowski D.K."/>
            <person name="Koutsovoulos G.D."/>
            <person name="Lopez-Roques C."/>
            <person name="Bouchez O."/>
            <person name="Zahm M."/>
            <person name="Besnard G."/>
            <person name="Bellafiore S."/>
        </authorList>
    </citation>
    <scope>NUCLEOTIDE SEQUENCE</scope>
    <source>
        <strain evidence="1">VN-18</strain>
    </source>
</reference>
<organism evidence="1 2">
    <name type="scientific">Meloidogyne graminicola</name>
    <dbReference type="NCBI Taxonomy" id="189291"/>
    <lineage>
        <taxon>Eukaryota</taxon>
        <taxon>Metazoa</taxon>
        <taxon>Ecdysozoa</taxon>
        <taxon>Nematoda</taxon>
        <taxon>Chromadorea</taxon>
        <taxon>Rhabditida</taxon>
        <taxon>Tylenchina</taxon>
        <taxon>Tylenchomorpha</taxon>
        <taxon>Tylenchoidea</taxon>
        <taxon>Meloidogynidae</taxon>
        <taxon>Meloidogyninae</taxon>
        <taxon>Meloidogyne</taxon>
    </lineage>
</organism>
<dbReference type="GO" id="GO:0015629">
    <property type="term" value="C:actin cytoskeleton"/>
    <property type="evidence" value="ECO:0007669"/>
    <property type="project" value="TreeGrafter"/>
</dbReference>
<dbReference type="GO" id="GO:0005737">
    <property type="term" value="C:cytoplasm"/>
    <property type="evidence" value="ECO:0007669"/>
    <property type="project" value="TreeGrafter"/>
</dbReference>
<evidence type="ECO:0000313" key="1">
    <source>
        <dbReference type="EMBL" id="KAF7638392.1"/>
    </source>
</evidence>
<dbReference type="AlphaFoldDB" id="A0A8S9ZYK7"/>
<comment type="caution">
    <text evidence="1">The sequence shown here is derived from an EMBL/GenBank/DDBJ whole genome shotgun (WGS) entry which is preliminary data.</text>
</comment>
<keyword evidence="2" id="KW-1185">Reference proteome</keyword>
<sequence length="209" mass="24333">MNYFNNNYLNLLKEPKCPKIIKQNLIITELDKLPAYIYRKYLKKFYKPEKALREVFYSITNSSKLDNIEIVANKLFFAFKRSINSNSSNNNINYFIFGIISSLYWRIKGDPINSIKCLRYSLNNSPKEFIDIPLVSLANIYHQAGFLHSALYILENANVYSTIGDYSRALKFYYSTLSLQSNFKPAKDSITALHCLTNGKFLIKEEKIN</sequence>
<proteinExistence type="predicted"/>
<dbReference type="PANTHER" id="PTHR16091">
    <property type="entry name" value="TTC17 PROTEIN"/>
    <property type="match status" value="1"/>
</dbReference>
<dbReference type="PANTHER" id="PTHR16091:SF1">
    <property type="entry name" value="TETRATRICOPEPTIDE REPEAT PROTEIN 17"/>
    <property type="match status" value="1"/>
</dbReference>